<gene>
    <name evidence="5 8" type="primary">prmC</name>
    <name evidence="9" type="ORF">E6L36_08870</name>
    <name evidence="8" type="ORF">H0N82_08830</name>
</gene>
<evidence type="ECO:0000256" key="5">
    <source>
        <dbReference type="HAMAP-Rule" id="MF_02126"/>
    </source>
</evidence>
<dbReference type="CDD" id="cd02440">
    <property type="entry name" value="AdoMet_MTases"/>
    <property type="match status" value="1"/>
</dbReference>
<dbReference type="Gene3D" id="3.40.50.150">
    <property type="entry name" value="Vaccinia Virus protein VP39"/>
    <property type="match status" value="1"/>
</dbReference>
<evidence type="ECO:0000256" key="1">
    <source>
        <dbReference type="ARBA" id="ARBA00022603"/>
    </source>
</evidence>
<comment type="similarity">
    <text evidence="5">Belongs to the protein N5-glutamine methyltransferase family. PrmC subfamily.</text>
</comment>
<name>A0A508Z8Q0_LACRH</name>
<dbReference type="Pfam" id="PF05175">
    <property type="entry name" value="MTS"/>
    <property type="match status" value="1"/>
</dbReference>
<dbReference type="EMBL" id="SSHM01000001">
    <property type="protein sequence ID" value="THC80498.1"/>
    <property type="molecule type" value="Genomic_DNA"/>
</dbReference>
<comment type="function">
    <text evidence="5">Methylates the class 1 translation termination release factors RF1/PrfA and RF2/PrfB on the glutamine residue of the universally conserved GGQ motif.</text>
</comment>
<dbReference type="Proteomes" id="UP000552935">
    <property type="component" value="Unassembled WGS sequence"/>
</dbReference>
<dbReference type="InterPro" id="IPR007848">
    <property type="entry name" value="Small_mtfrase_dom"/>
</dbReference>
<feature type="domain" description="Release factor glutamine methyltransferase N-terminal" evidence="7">
    <location>
        <begin position="7"/>
        <end position="75"/>
    </location>
</feature>
<dbReference type="SUPFAM" id="SSF53335">
    <property type="entry name" value="S-adenosyl-L-methionine-dependent methyltransferases"/>
    <property type="match status" value="1"/>
</dbReference>
<dbReference type="HAMAP" id="MF_02126">
    <property type="entry name" value="RF_methyltr_PrmC"/>
    <property type="match status" value="1"/>
</dbReference>
<feature type="domain" description="Methyltransferase small" evidence="6">
    <location>
        <begin position="107"/>
        <end position="190"/>
    </location>
</feature>
<reference evidence="9 10" key="1">
    <citation type="submission" date="2019-04" db="EMBL/GenBank/DDBJ databases">
        <title>Genome Announcement to Ensure Probiotic Safety of Lactobacillus rhamnosus UBLR-58.</title>
        <authorList>
            <person name="Sulthana A."/>
            <person name="Lakshmi S.G."/>
            <person name="Madempudi R.S."/>
        </authorList>
    </citation>
    <scope>NUCLEOTIDE SEQUENCE [LARGE SCALE GENOMIC DNA]</scope>
    <source>
        <strain evidence="9 10">UBLR-58</strain>
    </source>
</reference>
<evidence type="ECO:0000313" key="9">
    <source>
        <dbReference type="EMBL" id="THC80498.1"/>
    </source>
</evidence>
<dbReference type="InterPro" id="IPR029063">
    <property type="entry name" value="SAM-dependent_MTases_sf"/>
</dbReference>
<dbReference type="InterPro" id="IPR050320">
    <property type="entry name" value="N5-glutamine_MTase"/>
</dbReference>
<feature type="binding site" evidence="5">
    <location>
        <begin position="118"/>
        <end position="122"/>
    </location>
    <ligand>
        <name>S-adenosyl-L-methionine</name>
        <dbReference type="ChEBI" id="CHEBI:59789"/>
    </ligand>
</feature>
<evidence type="ECO:0000313" key="10">
    <source>
        <dbReference type="Proteomes" id="UP000307517"/>
    </source>
</evidence>
<comment type="catalytic activity">
    <reaction evidence="4 5">
        <text>L-glutaminyl-[peptide chain release factor] + S-adenosyl-L-methionine = N(5)-methyl-L-glutaminyl-[peptide chain release factor] + S-adenosyl-L-homocysteine + H(+)</text>
        <dbReference type="Rhea" id="RHEA:42896"/>
        <dbReference type="Rhea" id="RHEA-COMP:10271"/>
        <dbReference type="Rhea" id="RHEA-COMP:10272"/>
        <dbReference type="ChEBI" id="CHEBI:15378"/>
        <dbReference type="ChEBI" id="CHEBI:30011"/>
        <dbReference type="ChEBI" id="CHEBI:57856"/>
        <dbReference type="ChEBI" id="CHEBI:59789"/>
        <dbReference type="ChEBI" id="CHEBI:61891"/>
        <dbReference type="EC" id="2.1.1.297"/>
    </reaction>
</comment>
<protein>
    <recommendedName>
        <fullName evidence="5">Release factor glutamine methyltransferase</fullName>
        <shortName evidence="5">RF MTase</shortName>
        <ecNumber evidence="5">2.1.1.297</ecNumber>
    </recommendedName>
    <alternativeName>
        <fullName evidence="5">N5-glutamine methyltransferase PrmC</fullName>
    </alternativeName>
    <alternativeName>
        <fullName evidence="5">Protein-(glutamine-N5) MTase PrmC</fullName>
    </alternativeName>
    <alternativeName>
        <fullName evidence="5">Protein-glutamine N-methyltransferase PrmC</fullName>
    </alternativeName>
</protein>
<reference evidence="8 11" key="2">
    <citation type="submission" date="2020-07" db="EMBL/GenBank/DDBJ databases">
        <title>Organ Donor 1.</title>
        <authorList>
            <person name="Marsh A.J."/>
            <person name="Azcarate-Peril M.A."/>
        </authorList>
    </citation>
    <scope>NUCLEOTIDE SEQUENCE [LARGE SCALE GENOMIC DNA]</scope>
    <source>
        <strain evidence="8 11">AMC0712</strain>
    </source>
</reference>
<accession>A0A508Z8Q0</accession>
<dbReference type="GO" id="GO:0032259">
    <property type="term" value="P:methylation"/>
    <property type="evidence" value="ECO:0007669"/>
    <property type="project" value="UniProtKB-KW"/>
</dbReference>
<dbReference type="NCBIfam" id="TIGR03534">
    <property type="entry name" value="RF_mod_PrmC"/>
    <property type="match status" value="1"/>
</dbReference>
<organism evidence="8 11">
    <name type="scientific">Lacticaseibacillus rhamnosus</name>
    <name type="common">Lactobacillus rhamnosus</name>
    <dbReference type="NCBI Taxonomy" id="47715"/>
    <lineage>
        <taxon>Bacteria</taxon>
        <taxon>Bacillati</taxon>
        <taxon>Bacillota</taxon>
        <taxon>Bacilli</taxon>
        <taxon>Lactobacillales</taxon>
        <taxon>Lactobacillaceae</taxon>
        <taxon>Lacticaseibacillus</taxon>
    </lineage>
</organism>
<dbReference type="Pfam" id="PF17827">
    <property type="entry name" value="PrmC_N"/>
    <property type="match status" value="1"/>
</dbReference>
<feature type="binding site" evidence="5">
    <location>
        <position position="141"/>
    </location>
    <ligand>
        <name>S-adenosyl-L-methionine</name>
        <dbReference type="ChEBI" id="CHEBI:59789"/>
    </ligand>
</feature>
<comment type="caution">
    <text evidence="5">Lacks conserved residue(s) required for the propagation of feature annotation.</text>
</comment>
<sequence length="276" mass="30847">MSKTYAEALKWASLLLTKQKVDPDGARYVLMTRADWTPSQLILHRQDPMPDAAWRQFQADVARLAHFEPAQYITGQAPFFGTMFAVTPAVLIPRFETEELVAWVAEEQTNAQTGLDMGTGSGAIGLTLARQLPQIDMTLSDVSPSALAVAKQNAAAQKASVHFVTSDLFNHLPGRFDFVVTNLPYIAPEEASVMDQSTLRYEPKLALFADHHGLALFERFVTELPQHLNPHGAVYLEFGYHQEPALRQLFAEKLPQAQATFRRDMAGHPRMVKLQF</sequence>
<dbReference type="NCBIfam" id="TIGR00536">
    <property type="entry name" value="hemK_fam"/>
    <property type="match status" value="1"/>
</dbReference>
<evidence type="ECO:0000256" key="4">
    <source>
        <dbReference type="ARBA" id="ARBA00048391"/>
    </source>
</evidence>
<dbReference type="Gene3D" id="1.10.8.10">
    <property type="entry name" value="DNA helicase RuvA subunit, C-terminal domain"/>
    <property type="match status" value="1"/>
</dbReference>
<evidence type="ECO:0000259" key="7">
    <source>
        <dbReference type="Pfam" id="PF17827"/>
    </source>
</evidence>
<feature type="binding site" evidence="5">
    <location>
        <position position="182"/>
    </location>
    <ligand>
        <name>S-adenosyl-L-methionine</name>
        <dbReference type="ChEBI" id="CHEBI:59789"/>
    </ligand>
</feature>
<proteinExistence type="inferred from homology"/>
<dbReference type="PANTHER" id="PTHR18895:SF74">
    <property type="entry name" value="MTRF1L RELEASE FACTOR GLUTAMINE METHYLTRANSFERASE"/>
    <property type="match status" value="1"/>
</dbReference>
<dbReference type="EC" id="2.1.1.297" evidence="5"/>
<comment type="caution">
    <text evidence="8">The sequence shown here is derived from an EMBL/GenBank/DDBJ whole genome shotgun (WGS) entry which is preliminary data.</text>
</comment>
<keyword evidence="2 5" id="KW-0808">Transferase</keyword>
<dbReference type="InterPro" id="IPR019874">
    <property type="entry name" value="RF_methyltr_PrmC"/>
</dbReference>
<dbReference type="PANTHER" id="PTHR18895">
    <property type="entry name" value="HEMK METHYLTRANSFERASE"/>
    <property type="match status" value="1"/>
</dbReference>
<dbReference type="GO" id="GO:0102559">
    <property type="term" value="F:peptide chain release factor N(5)-glutamine methyltransferase activity"/>
    <property type="evidence" value="ECO:0007669"/>
    <property type="project" value="UniProtKB-EC"/>
</dbReference>
<evidence type="ECO:0000256" key="2">
    <source>
        <dbReference type="ARBA" id="ARBA00022679"/>
    </source>
</evidence>
<keyword evidence="3 5" id="KW-0949">S-adenosyl-L-methionine</keyword>
<evidence type="ECO:0000313" key="8">
    <source>
        <dbReference type="EMBL" id="NZA05201.1"/>
    </source>
</evidence>
<evidence type="ECO:0000259" key="6">
    <source>
        <dbReference type="Pfam" id="PF05175"/>
    </source>
</evidence>
<evidence type="ECO:0000313" key="11">
    <source>
        <dbReference type="Proteomes" id="UP000552935"/>
    </source>
</evidence>
<dbReference type="RefSeq" id="WP_005688998.1">
    <property type="nucleotide sequence ID" value="NZ_CABFNI010000022.1"/>
</dbReference>
<dbReference type="InterPro" id="IPR040758">
    <property type="entry name" value="PrmC_N"/>
</dbReference>
<dbReference type="AlphaFoldDB" id="A0A508Z8Q0"/>
<keyword evidence="1 5" id="KW-0489">Methyltransferase</keyword>
<dbReference type="InterPro" id="IPR004556">
    <property type="entry name" value="HemK-like"/>
</dbReference>
<dbReference type="EMBL" id="JACCKI010000005">
    <property type="protein sequence ID" value="NZA05201.1"/>
    <property type="molecule type" value="Genomic_DNA"/>
</dbReference>
<evidence type="ECO:0000256" key="3">
    <source>
        <dbReference type="ARBA" id="ARBA00022691"/>
    </source>
</evidence>
<dbReference type="Proteomes" id="UP000307517">
    <property type="component" value="Unassembled WGS sequence"/>
</dbReference>